<protein>
    <recommendedName>
        <fullName evidence="2">MADF domain-containing protein</fullName>
    </recommendedName>
</protein>
<dbReference type="PANTHER" id="PTHR12243:SF60">
    <property type="entry name" value="SI:CH211-15D5.12-RELATED"/>
    <property type="match status" value="1"/>
</dbReference>
<evidence type="ECO:0000313" key="3">
    <source>
        <dbReference type="EMBL" id="ELU15271.1"/>
    </source>
</evidence>
<dbReference type="Pfam" id="PF10545">
    <property type="entry name" value="MADF_DNA_bdg"/>
    <property type="match status" value="1"/>
</dbReference>
<dbReference type="PROSITE" id="PS51029">
    <property type="entry name" value="MADF"/>
    <property type="match status" value="1"/>
</dbReference>
<dbReference type="HOGENOM" id="CLU_1058614_0_0_1"/>
<sequence length="263" mass="29509">MDNRPKRSMDEAASFEIGSVTSLKEEPTQGEGENEDYEFVSKRRRAPGSLSAANEQHLADWFAEQPCFWDHCDANFRNRGKKERMLAKKAVEVGMTGEDLSSWFKSMRTGYGRLVKKGCESGKRLTARQQWMKDNFAFLGSHIVLRTPTAHDMASHVTQVDNSNSDDDDSIDSAVLGLPSLVSDDGRSRLGGALSLDDSCSPQKTCSRSHTPQMPAESTADQRNPRASFAKWLGDELHGLSDQQWDTFQERVFALLMQVKRQK</sequence>
<evidence type="ECO:0000313" key="5">
    <source>
        <dbReference type="Proteomes" id="UP000014760"/>
    </source>
</evidence>
<dbReference type="PANTHER" id="PTHR12243">
    <property type="entry name" value="MADF DOMAIN TRANSCRIPTION FACTOR"/>
    <property type="match status" value="1"/>
</dbReference>
<evidence type="ECO:0000259" key="2">
    <source>
        <dbReference type="PROSITE" id="PS51029"/>
    </source>
</evidence>
<evidence type="ECO:0000313" key="4">
    <source>
        <dbReference type="EnsemblMetazoa" id="CapteP191446"/>
    </source>
</evidence>
<feature type="domain" description="MADF" evidence="2">
    <location>
        <begin position="57"/>
        <end position="144"/>
    </location>
</feature>
<feature type="region of interest" description="Disordered" evidence="1">
    <location>
        <begin position="1"/>
        <end position="39"/>
    </location>
</feature>
<reference evidence="4" key="3">
    <citation type="submission" date="2015-06" db="UniProtKB">
        <authorList>
            <consortium name="EnsemblMetazoa"/>
        </authorList>
    </citation>
    <scope>IDENTIFICATION</scope>
</reference>
<reference evidence="3 5" key="2">
    <citation type="journal article" date="2013" name="Nature">
        <title>Insights into bilaterian evolution from three spiralian genomes.</title>
        <authorList>
            <person name="Simakov O."/>
            <person name="Marletaz F."/>
            <person name="Cho S.J."/>
            <person name="Edsinger-Gonzales E."/>
            <person name="Havlak P."/>
            <person name="Hellsten U."/>
            <person name="Kuo D.H."/>
            <person name="Larsson T."/>
            <person name="Lv J."/>
            <person name="Arendt D."/>
            <person name="Savage R."/>
            <person name="Osoegawa K."/>
            <person name="de Jong P."/>
            <person name="Grimwood J."/>
            <person name="Chapman J.A."/>
            <person name="Shapiro H."/>
            <person name="Aerts A."/>
            <person name="Otillar R.P."/>
            <person name="Terry A.Y."/>
            <person name="Boore J.L."/>
            <person name="Grigoriev I.V."/>
            <person name="Lindberg D.R."/>
            <person name="Seaver E.C."/>
            <person name="Weisblat D.A."/>
            <person name="Putnam N.H."/>
            <person name="Rokhsar D.S."/>
        </authorList>
    </citation>
    <scope>NUCLEOTIDE SEQUENCE</scope>
    <source>
        <strain evidence="3 5">I ESC-2004</strain>
    </source>
</reference>
<dbReference type="EMBL" id="AMQN01018084">
    <property type="status" value="NOT_ANNOTATED_CDS"/>
    <property type="molecule type" value="Genomic_DNA"/>
</dbReference>
<dbReference type="InterPro" id="IPR039353">
    <property type="entry name" value="TF_Adf1"/>
</dbReference>
<proteinExistence type="predicted"/>
<dbReference type="EnsemblMetazoa" id="CapteT191446">
    <property type="protein sequence ID" value="CapteP191446"/>
    <property type="gene ID" value="CapteG191446"/>
</dbReference>
<dbReference type="AlphaFoldDB" id="R7VG51"/>
<dbReference type="InterPro" id="IPR006578">
    <property type="entry name" value="MADF-dom"/>
</dbReference>
<feature type="region of interest" description="Disordered" evidence="1">
    <location>
        <begin position="201"/>
        <end position="224"/>
    </location>
</feature>
<organism evidence="3">
    <name type="scientific">Capitella teleta</name>
    <name type="common">Polychaete worm</name>
    <dbReference type="NCBI Taxonomy" id="283909"/>
    <lineage>
        <taxon>Eukaryota</taxon>
        <taxon>Metazoa</taxon>
        <taxon>Spiralia</taxon>
        <taxon>Lophotrochozoa</taxon>
        <taxon>Annelida</taxon>
        <taxon>Polychaeta</taxon>
        <taxon>Sedentaria</taxon>
        <taxon>Scolecida</taxon>
        <taxon>Capitellidae</taxon>
        <taxon>Capitella</taxon>
    </lineage>
</organism>
<reference evidence="5" key="1">
    <citation type="submission" date="2012-12" db="EMBL/GenBank/DDBJ databases">
        <authorList>
            <person name="Hellsten U."/>
            <person name="Grimwood J."/>
            <person name="Chapman J.A."/>
            <person name="Shapiro H."/>
            <person name="Aerts A."/>
            <person name="Otillar R.P."/>
            <person name="Terry A.Y."/>
            <person name="Boore J.L."/>
            <person name="Simakov O."/>
            <person name="Marletaz F."/>
            <person name="Cho S.-J."/>
            <person name="Edsinger-Gonzales E."/>
            <person name="Havlak P."/>
            <person name="Kuo D.-H."/>
            <person name="Larsson T."/>
            <person name="Lv J."/>
            <person name="Arendt D."/>
            <person name="Savage R."/>
            <person name="Osoegawa K."/>
            <person name="de Jong P."/>
            <person name="Lindberg D.R."/>
            <person name="Seaver E.C."/>
            <person name="Weisblat D.A."/>
            <person name="Putnam N.H."/>
            <person name="Grigoriev I.V."/>
            <person name="Rokhsar D.S."/>
        </authorList>
    </citation>
    <scope>NUCLEOTIDE SEQUENCE</scope>
    <source>
        <strain evidence="5">I ESC-2004</strain>
    </source>
</reference>
<dbReference type="OrthoDB" id="6162629at2759"/>
<feature type="compositionally biased region" description="Polar residues" evidence="1">
    <location>
        <begin position="201"/>
        <end position="212"/>
    </location>
</feature>
<dbReference type="Proteomes" id="UP000014760">
    <property type="component" value="Unassembled WGS sequence"/>
</dbReference>
<feature type="compositionally biased region" description="Basic and acidic residues" evidence="1">
    <location>
        <begin position="1"/>
        <end position="10"/>
    </location>
</feature>
<dbReference type="GO" id="GO:0005667">
    <property type="term" value="C:transcription regulator complex"/>
    <property type="evidence" value="ECO:0007669"/>
    <property type="project" value="TreeGrafter"/>
</dbReference>
<gene>
    <name evidence="3" type="ORF">CAPTEDRAFT_191446</name>
</gene>
<name>R7VG51_CAPTE</name>
<evidence type="ECO:0000256" key="1">
    <source>
        <dbReference type="SAM" id="MobiDB-lite"/>
    </source>
</evidence>
<accession>R7VG51</accession>
<dbReference type="GO" id="GO:0006357">
    <property type="term" value="P:regulation of transcription by RNA polymerase II"/>
    <property type="evidence" value="ECO:0007669"/>
    <property type="project" value="TreeGrafter"/>
</dbReference>
<dbReference type="GO" id="GO:0005634">
    <property type="term" value="C:nucleus"/>
    <property type="evidence" value="ECO:0007669"/>
    <property type="project" value="TreeGrafter"/>
</dbReference>
<dbReference type="EMBL" id="KB293868">
    <property type="protein sequence ID" value="ELU15271.1"/>
    <property type="molecule type" value="Genomic_DNA"/>
</dbReference>
<keyword evidence="5" id="KW-1185">Reference proteome</keyword>
<dbReference type="OMA" id="PRTAWAN"/>